<organism evidence="2 3">
    <name type="scientific">Corallococcus sicarius</name>
    <dbReference type="NCBI Taxonomy" id="2316726"/>
    <lineage>
        <taxon>Bacteria</taxon>
        <taxon>Pseudomonadati</taxon>
        <taxon>Myxococcota</taxon>
        <taxon>Myxococcia</taxon>
        <taxon>Myxococcales</taxon>
        <taxon>Cystobacterineae</taxon>
        <taxon>Myxococcaceae</taxon>
        <taxon>Corallococcus</taxon>
    </lineage>
</organism>
<dbReference type="RefSeq" id="WP_120627303.1">
    <property type="nucleotide sequence ID" value="NZ_RAWG01000147.1"/>
</dbReference>
<reference evidence="3" key="1">
    <citation type="submission" date="2018-09" db="EMBL/GenBank/DDBJ databases">
        <authorList>
            <person name="Livingstone P.G."/>
            <person name="Whitworth D.E."/>
        </authorList>
    </citation>
    <scope>NUCLEOTIDE SEQUENCE [LARGE SCALE GENOMIC DNA]</scope>
    <source>
        <strain evidence="3">CA040B</strain>
    </source>
</reference>
<feature type="compositionally biased region" description="Basic and acidic residues" evidence="1">
    <location>
        <begin position="27"/>
        <end position="39"/>
    </location>
</feature>
<dbReference type="Proteomes" id="UP000273405">
    <property type="component" value="Unassembled WGS sequence"/>
</dbReference>
<evidence type="ECO:0008006" key="4">
    <source>
        <dbReference type="Google" id="ProtNLM"/>
    </source>
</evidence>
<feature type="compositionally biased region" description="Low complexity" evidence="1">
    <location>
        <begin position="113"/>
        <end position="126"/>
    </location>
</feature>
<keyword evidence="3" id="KW-1185">Reference proteome</keyword>
<gene>
    <name evidence="2" type="ORF">D7X12_22315</name>
</gene>
<evidence type="ECO:0000313" key="2">
    <source>
        <dbReference type="EMBL" id="RKH39919.1"/>
    </source>
</evidence>
<dbReference type="EMBL" id="RAWG01000147">
    <property type="protein sequence ID" value="RKH39919.1"/>
    <property type="molecule type" value="Genomic_DNA"/>
</dbReference>
<comment type="caution">
    <text evidence="2">The sequence shown here is derived from an EMBL/GenBank/DDBJ whole genome shotgun (WGS) entry which is preliminary data.</text>
</comment>
<dbReference type="AlphaFoldDB" id="A0A3A8N8R8"/>
<sequence>MSSKALYRWTLLGTFAATVALVGPGCNRDKPMMPREGSRYEGVANTQQPGTPAEPMAAPPATGGSGQQGADVPKDNKGMPLQPEPAGAQGKQNEIGAPGFTTPQEPTRDPGGRSSSSKATTTRSDA</sequence>
<proteinExistence type="predicted"/>
<name>A0A3A8N8R8_9BACT</name>
<evidence type="ECO:0000313" key="3">
    <source>
        <dbReference type="Proteomes" id="UP000273405"/>
    </source>
</evidence>
<accession>A0A3A8N8R8</accession>
<dbReference type="OrthoDB" id="5519598at2"/>
<protein>
    <recommendedName>
        <fullName evidence="4">Lipoprotein</fullName>
    </recommendedName>
</protein>
<evidence type="ECO:0000256" key="1">
    <source>
        <dbReference type="SAM" id="MobiDB-lite"/>
    </source>
</evidence>
<feature type="compositionally biased region" description="Low complexity" evidence="1">
    <location>
        <begin position="49"/>
        <end position="62"/>
    </location>
</feature>
<feature type="region of interest" description="Disordered" evidence="1">
    <location>
        <begin position="23"/>
        <end position="126"/>
    </location>
</feature>